<dbReference type="EMBL" id="JARGDH010000003">
    <property type="protein sequence ID" value="KAL0274341.1"/>
    <property type="molecule type" value="Genomic_DNA"/>
</dbReference>
<evidence type="ECO:0000313" key="3">
    <source>
        <dbReference type="EMBL" id="KAL0274341.1"/>
    </source>
</evidence>
<organism evidence="3">
    <name type="scientific">Menopon gallinae</name>
    <name type="common">poultry shaft louse</name>
    <dbReference type="NCBI Taxonomy" id="328185"/>
    <lineage>
        <taxon>Eukaryota</taxon>
        <taxon>Metazoa</taxon>
        <taxon>Ecdysozoa</taxon>
        <taxon>Arthropoda</taxon>
        <taxon>Hexapoda</taxon>
        <taxon>Insecta</taxon>
        <taxon>Pterygota</taxon>
        <taxon>Neoptera</taxon>
        <taxon>Paraneoptera</taxon>
        <taxon>Psocodea</taxon>
        <taxon>Troctomorpha</taxon>
        <taxon>Phthiraptera</taxon>
        <taxon>Amblycera</taxon>
        <taxon>Menoponidae</taxon>
        <taxon>Menopon</taxon>
    </lineage>
</organism>
<dbReference type="InterPro" id="IPR001878">
    <property type="entry name" value="Znf_CCHC"/>
</dbReference>
<comment type="caution">
    <text evidence="3">The sequence shown here is derived from an EMBL/GenBank/DDBJ whole genome shotgun (WGS) entry which is preliminary data.</text>
</comment>
<sequence length="113" mass="12663">MATESISDTTDAGMNGTYPSLRCFKCFQFGHKANECKTSEEALKKIGEYNHAQKCSNCVLKAINEKMKSSKKTDLNTGQISEIMKLITHKTFGYTCPTFVGIKDKISLRYNYG</sequence>
<dbReference type="SUPFAM" id="SSF57756">
    <property type="entry name" value="Retrovirus zinc finger-like domains"/>
    <property type="match status" value="1"/>
</dbReference>
<dbReference type="GO" id="GO:0003676">
    <property type="term" value="F:nucleic acid binding"/>
    <property type="evidence" value="ECO:0007669"/>
    <property type="project" value="InterPro"/>
</dbReference>
<keyword evidence="1" id="KW-0863">Zinc-finger</keyword>
<dbReference type="AlphaFoldDB" id="A0AAW2HXP6"/>
<dbReference type="SMART" id="SM00343">
    <property type="entry name" value="ZnF_C2HC"/>
    <property type="match status" value="1"/>
</dbReference>
<protein>
    <recommendedName>
        <fullName evidence="2">CCHC-type domain-containing protein</fullName>
    </recommendedName>
</protein>
<proteinExistence type="predicted"/>
<reference evidence="3" key="1">
    <citation type="journal article" date="2024" name="Gigascience">
        <title>Chromosome-level genome of the poultry shaft louse Menopon gallinae provides insight into the host-switching and adaptive evolution of parasitic lice.</title>
        <authorList>
            <person name="Xu Y."/>
            <person name="Ma L."/>
            <person name="Liu S."/>
            <person name="Liang Y."/>
            <person name="Liu Q."/>
            <person name="He Z."/>
            <person name="Tian L."/>
            <person name="Duan Y."/>
            <person name="Cai W."/>
            <person name="Li H."/>
            <person name="Song F."/>
        </authorList>
    </citation>
    <scope>NUCLEOTIDE SEQUENCE</scope>
    <source>
        <strain evidence="3">Cailab_2023a</strain>
    </source>
</reference>
<accession>A0AAW2HXP6</accession>
<dbReference type="InterPro" id="IPR036875">
    <property type="entry name" value="Znf_CCHC_sf"/>
</dbReference>
<dbReference type="PROSITE" id="PS50158">
    <property type="entry name" value="ZF_CCHC"/>
    <property type="match status" value="1"/>
</dbReference>
<keyword evidence="1" id="KW-0479">Metal-binding</keyword>
<evidence type="ECO:0000256" key="1">
    <source>
        <dbReference type="PROSITE-ProRule" id="PRU00047"/>
    </source>
</evidence>
<name>A0AAW2HXP6_9NEOP</name>
<feature type="domain" description="CCHC-type" evidence="2">
    <location>
        <begin position="22"/>
        <end position="37"/>
    </location>
</feature>
<dbReference type="GO" id="GO:0008270">
    <property type="term" value="F:zinc ion binding"/>
    <property type="evidence" value="ECO:0007669"/>
    <property type="project" value="UniProtKB-KW"/>
</dbReference>
<gene>
    <name evidence="3" type="ORF">PYX00_006791</name>
</gene>
<evidence type="ECO:0000259" key="2">
    <source>
        <dbReference type="PROSITE" id="PS50158"/>
    </source>
</evidence>
<keyword evidence="1" id="KW-0862">Zinc</keyword>